<reference evidence="1 2" key="1">
    <citation type="journal article" date="2012" name="J. Bacteriol.">
        <title>Draft Genome Sequence of the Soil Bacterium Burkholderia terrae Strain BS001, Which Interacts with Fungal Surface Structures.</title>
        <authorList>
            <person name="Nazir R."/>
            <person name="Hansen M.A."/>
            <person name="Sorensen S."/>
            <person name="van Elsas J.D."/>
        </authorList>
    </citation>
    <scope>NUCLEOTIDE SEQUENCE [LARGE SCALE GENOMIC DNA]</scope>
    <source>
        <strain evidence="1 2">BS001</strain>
    </source>
</reference>
<comment type="caution">
    <text evidence="1">The sequence shown here is derived from an EMBL/GenBank/DDBJ whole genome shotgun (WGS) entry which is preliminary data.</text>
</comment>
<evidence type="ECO:0000313" key="2">
    <source>
        <dbReference type="Proteomes" id="UP000004980"/>
    </source>
</evidence>
<name>A0ABN0F5J4_9BURK</name>
<organism evidence="1 2">
    <name type="scientific">Paraburkholderia hospita</name>
    <dbReference type="NCBI Taxonomy" id="169430"/>
    <lineage>
        <taxon>Bacteria</taxon>
        <taxon>Pseudomonadati</taxon>
        <taxon>Pseudomonadota</taxon>
        <taxon>Betaproteobacteria</taxon>
        <taxon>Burkholderiales</taxon>
        <taxon>Burkholderiaceae</taxon>
        <taxon>Paraburkholderia</taxon>
    </lineage>
</organism>
<proteinExistence type="predicted"/>
<accession>A0ABN0F5J4</accession>
<keyword evidence="2" id="KW-1185">Reference proteome</keyword>
<evidence type="ECO:0008006" key="3">
    <source>
        <dbReference type="Google" id="ProtNLM"/>
    </source>
</evidence>
<dbReference type="Proteomes" id="UP000004980">
    <property type="component" value="Unassembled WGS sequence"/>
</dbReference>
<protein>
    <recommendedName>
        <fullName evidence="3">Inclusion body protein</fullName>
    </recommendedName>
</protein>
<dbReference type="RefSeq" id="WP_009771034.1">
    <property type="nucleotide sequence ID" value="NZ_AKAU01000292.1"/>
</dbReference>
<gene>
    <name evidence="1" type="ORF">WQE_47694</name>
</gene>
<evidence type="ECO:0000313" key="1">
    <source>
        <dbReference type="EMBL" id="EIM93892.1"/>
    </source>
</evidence>
<sequence>MSIDENLAVSRHLSVIYADDLRQEIDGKITIIGMYQSQMLVESFPVTLPKLAVFITAVTPVAQPFGKVSLQILKDDYVLQGLDLDLANEEAVGPSTIQEGVGTREFNIATIISPLQLDGPCNLRVRWHTELGIISGRPLMIKAASNGSAQ</sequence>
<dbReference type="EMBL" id="AKAU01000292">
    <property type="protein sequence ID" value="EIM93892.1"/>
    <property type="molecule type" value="Genomic_DNA"/>
</dbReference>